<reference evidence="3" key="1">
    <citation type="journal article" date="2015" name="Nat. Plants">
        <title>Genome expansion of Arabis alpina linked with retrotransposition and reduced symmetric DNA methylation.</title>
        <authorList>
            <person name="Willing E.M."/>
            <person name="Rawat V."/>
            <person name="Mandakova T."/>
            <person name="Maumus F."/>
            <person name="James G.V."/>
            <person name="Nordstroem K.J."/>
            <person name="Becker C."/>
            <person name="Warthmann N."/>
            <person name="Chica C."/>
            <person name="Szarzynska B."/>
            <person name="Zytnicki M."/>
            <person name="Albani M.C."/>
            <person name="Kiefer C."/>
            <person name="Bergonzi S."/>
            <person name="Castaings L."/>
            <person name="Mateos J.L."/>
            <person name="Berns M.C."/>
            <person name="Bujdoso N."/>
            <person name="Piofczyk T."/>
            <person name="de Lorenzo L."/>
            <person name="Barrero-Sicilia C."/>
            <person name="Mateos I."/>
            <person name="Piednoel M."/>
            <person name="Hagmann J."/>
            <person name="Chen-Min-Tao R."/>
            <person name="Iglesias-Fernandez R."/>
            <person name="Schuster S.C."/>
            <person name="Alonso-Blanco C."/>
            <person name="Roudier F."/>
            <person name="Carbonero P."/>
            <person name="Paz-Ares J."/>
            <person name="Davis S.J."/>
            <person name="Pecinka A."/>
            <person name="Quesneville H."/>
            <person name="Colot V."/>
            <person name="Lysak M.A."/>
            <person name="Weigel D."/>
            <person name="Coupland G."/>
            <person name="Schneeberger K."/>
        </authorList>
    </citation>
    <scope>NUCLEOTIDE SEQUENCE [LARGE SCALE GENOMIC DNA]</scope>
    <source>
        <strain evidence="3">cv. Pajares</strain>
    </source>
</reference>
<dbReference type="EMBL" id="CM002871">
    <property type="protein sequence ID" value="KFK38591.1"/>
    <property type="molecule type" value="Genomic_DNA"/>
</dbReference>
<evidence type="ECO:0000256" key="1">
    <source>
        <dbReference type="SAM" id="SignalP"/>
    </source>
</evidence>
<sequence length="89" mass="9364">MLQISLGSQLVPLARTLAVVVGASSGLMATMDHIRDKRDVLSFVVPGTVAGLAHSLMNQDPTSRLLAKTLGFAVLFAVAFKPFPASTIQ</sequence>
<dbReference type="Proteomes" id="UP000029120">
    <property type="component" value="Chromosome 3"/>
</dbReference>
<dbReference type="Gramene" id="KFK38591">
    <property type="protein sequence ID" value="KFK38591"/>
    <property type="gene ID" value="AALP_AA3G133600"/>
</dbReference>
<proteinExistence type="predicted"/>
<feature type="signal peptide" evidence="1">
    <location>
        <begin position="1"/>
        <end position="16"/>
    </location>
</feature>
<accession>A0A087H8Y9</accession>
<keyword evidence="3" id="KW-1185">Reference proteome</keyword>
<evidence type="ECO:0000313" key="2">
    <source>
        <dbReference type="EMBL" id="KFK38591.1"/>
    </source>
</evidence>
<gene>
    <name evidence="2" type="ordered locus">AALP_Aa3g133600</name>
</gene>
<evidence type="ECO:0008006" key="4">
    <source>
        <dbReference type="Google" id="ProtNLM"/>
    </source>
</evidence>
<feature type="chain" id="PRO_5001822916" description="Membrane transporter protein" evidence="1">
    <location>
        <begin position="17"/>
        <end position="89"/>
    </location>
</feature>
<keyword evidence="1" id="KW-0732">Signal</keyword>
<evidence type="ECO:0000313" key="3">
    <source>
        <dbReference type="Proteomes" id="UP000029120"/>
    </source>
</evidence>
<dbReference type="AlphaFoldDB" id="A0A087H8Y9"/>
<protein>
    <recommendedName>
        <fullName evidence="4">Membrane transporter protein</fullName>
    </recommendedName>
</protein>
<organism evidence="2 3">
    <name type="scientific">Arabis alpina</name>
    <name type="common">Alpine rock-cress</name>
    <dbReference type="NCBI Taxonomy" id="50452"/>
    <lineage>
        <taxon>Eukaryota</taxon>
        <taxon>Viridiplantae</taxon>
        <taxon>Streptophyta</taxon>
        <taxon>Embryophyta</taxon>
        <taxon>Tracheophyta</taxon>
        <taxon>Spermatophyta</taxon>
        <taxon>Magnoliopsida</taxon>
        <taxon>eudicotyledons</taxon>
        <taxon>Gunneridae</taxon>
        <taxon>Pentapetalae</taxon>
        <taxon>rosids</taxon>
        <taxon>malvids</taxon>
        <taxon>Brassicales</taxon>
        <taxon>Brassicaceae</taxon>
        <taxon>Arabideae</taxon>
        <taxon>Arabis</taxon>
    </lineage>
</organism>
<name>A0A087H8Y9_ARAAL</name>